<protein>
    <recommendedName>
        <fullName evidence="4">tyrosinase</fullName>
        <ecNumber evidence="4">1.14.18.1</ecNumber>
    </recommendedName>
</protein>
<keyword evidence="10" id="KW-1015">Disulfide bond</keyword>
<dbReference type="InterPro" id="IPR005203">
    <property type="entry name" value="Hemocyanin_C"/>
</dbReference>
<dbReference type="Pfam" id="PF00372">
    <property type="entry name" value="Hemocyanin_M"/>
    <property type="match status" value="1"/>
</dbReference>
<comment type="cofactor">
    <cofactor evidence="1">
        <name>Cu(2+)</name>
        <dbReference type="ChEBI" id="CHEBI:29036"/>
    </cofactor>
</comment>
<keyword evidence="8" id="KW-0186">Copper</keyword>
<evidence type="ECO:0000256" key="9">
    <source>
        <dbReference type="ARBA" id="ARBA00023033"/>
    </source>
</evidence>
<proteinExistence type="inferred from homology"/>
<evidence type="ECO:0000256" key="11">
    <source>
        <dbReference type="ARBA" id="ARBA00048233"/>
    </source>
</evidence>
<keyword evidence="9" id="KW-0503">Monooxygenase</keyword>
<dbReference type="GO" id="GO:0006583">
    <property type="term" value="P:melanin biosynthetic process from tyrosine"/>
    <property type="evidence" value="ECO:0007669"/>
    <property type="project" value="UniProtKB-ARBA"/>
</dbReference>
<dbReference type="GO" id="GO:0046872">
    <property type="term" value="F:metal ion binding"/>
    <property type="evidence" value="ECO:0007669"/>
    <property type="project" value="UniProtKB-KW"/>
</dbReference>
<dbReference type="Gene3D" id="1.20.1370.10">
    <property type="entry name" value="Hemocyanin, N-terminal domain"/>
    <property type="match status" value="1"/>
</dbReference>
<evidence type="ECO:0000313" key="13">
    <source>
        <dbReference type="EMBL" id="OWR53745.1"/>
    </source>
</evidence>
<dbReference type="InterPro" id="IPR013788">
    <property type="entry name" value="Hemocyanin/hexamerin"/>
</dbReference>
<dbReference type="KEGG" id="dpl:KGM_201819"/>
<dbReference type="FunFam" id="1.10.1280.10:FF:000004">
    <property type="entry name" value="Hemocyanin subunit 2"/>
    <property type="match status" value="1"/>
</dbReference>
<dbReference type="SUPFAM" id="SSF81296">
    <property type="entry name" value="E set domains"/>
    <property type="match status" value="1"/>
</dbReference>
<dbReference type="OrthoDB" id="8119704at2759"/>
<accession>A0A212FJ43</accession>
<dbReference type="InterPro" id="IPR036697">
    <property type="entry name" value="Hemocyanin_N_sf"/>
</dbReference>
<evidence type="ECO:0000256" key="4">
    <source>
        <dbReference type="ARBA" id="ARBA00011906"/>
    </source>
</evidence>
<dbReference type="InterPro" id="IPR037020">
    <property type="entry name" value="Hemocyanin_C_sf"/>
</dbReference>
<gene>
    <name evidence="13" type="ORF">KGM_201819</name>
</gene>
<keyword evidence="14" id="KW-1185">Reference proteome</keyword>
<dbReference type="Pfam" id="PF03722">
    <property type="entry name" value="Hemocyanin_N"/>
    <property type="match status" value="1"/>
</dbReference>
<evidence type="ECO:0000256" key="1">
    <source>
        <dbReference type="ARBA" id="ARBA00001973"/>
    </source>
</evidence>
<comment type="similarity">
    <text evidence="3">Belongs to the tyrosinase family.</text>
</comment>
<dbReference type="EMBL" id="AGBW02008320">
    <property type="protein sequence ID" value="OWR53745.1"/>
    <property type="molecule type" value="Genomic_DNA"/>
</dbReference>
<comment type="caution">
    <text evidence="13">The sequence shown here is derived from an EMBL/GenBank/DDBJ whole genome shotgun (WGS) entry which is preliminary data.</text>
</comment>
<keyword evidence="6" id="KW-0479">Metal-binding</keyword>
<evidence type="ECO:0000256" key="12">
    <source>
        <dbReference type="ARBA" id="ARBA00048881"/>
    </source>
</evidence>
<evidence type="ECO:0000256" key="2">
    <source>
        <dbReference type="ARBA" id="ARBA00004613"/>
    </source>
</evidence>
<dbReference type="FunFam" id="2.60.40.1520:FF:000001">
    <property type="entry name" value="Hemocyanin subunit 2"/>
    <property type="match status" value="1"/>
</dbReference>
<dbReference type="Gene3D" id="1.10.1280.10">
    <property type="entry name" value="Di-copper center containing domain from catechol oxidase"/>
    <property type="match status" value="1"/>
</dbReference>
<dbReference type="GO" id="GO:0005576">
    <property type="term" value="C:extracellular region"/>
    <property type="evidence" value="ECO:0007669"/>
    <property type="project" value="UniProtKB-SubCell"/>
</dbReference>
<name>A0A212FJ43_DANPL</name>
<dbReference type="PRINTS" id="PR00187">
    <property type="entry name" value="HAEMOCYANIN"/>
</dbReference>
<dbReference type="InterPro" id="IPR014756">
    <property type="entry name" value="Ig_E-set"/>
</dbReference>
<dbReference type="InterPro" id="IPR002227">
    <property type="entry name" value="Tyrosinase_Cu-bd"/>
</dbReference>
<reference evidence="13 14" key="1">
    <citation type="journal article" date="2011" name="Cell">
        <title>The monarch butterfly genome yields insights into long-distance migration.</title>
        <authorList>
            <person name="Zhan S."/>
            <person name="Merlin C."/>
            <person name="Boore J.L."/>
            <person name="Reppert S.M."/>
        </authorList>
    </citation>
    <scope>NUCLEOTIDE SEQUENCE [LARGE SCALE GENOMIC DNA]</scope>
    <source>
        <strain evidence="13">F-2</strain>
    </source>
</reference>
<dbReference type="PROSITE" id="PS00498">
    <property type="entry name" value="TYROSINASE_2"/>
    <property type="match status" value="1"/>
</dbReference>
<evidence type="ECO:0000256" key="10">
    <source>
        <dbReference type="ARBA" id="ARBA00023157"/>
    </source>
</evidence>
<evidence type="ECO:0000256" key="7">
    <source>
        <dbReference type="ARBA" id="ARBA00023002"/>
    </source>
</evidence>
<dbReference type="InterPro" id="IPR008922">
    <property type="entry name" value="Di-copper_centre_dom_sf"/>
</dbReference>
<dbReference type="AlphaFoldDB" id="A0A212FJ43"/>
<dbReference type="InterPro" id="IPR005204">
    <property type="entry name" value="Hemocyanin_N"/>
</dbReference>
<dbReference type="Pfam" id="PF03723">
    <property type="entry name" value="Hemocyanin_C"/>
    <property type="match status" value="1"/>
</dbReference>
<evidence type="ECO:0000256" key="5">
    <source>
        <dbReference type="ARBA" id="ARBA00022525"/>
    </source>
</evidence>
<dbReference type="SUPFAM" id="SSF48056">
    <property type="entry name" value="Di-copper centre-containing domain"/>
    <property type="match status" value="1"/>
</dbReference>
<organism evidence="13 14">
    <name type="scientific">Danaus plexippus plexippus</name>
    <dbReference type="NCBI Taxonomy" id="278856"/>
    <lineage>
        <taxon>Eukaryota</taxon>
        <taxon>Metazoa</taxon>
        <taxon>Ecdysozoa</taxon>
        <taxon>Arthropoda</taxon>
        <taxon>Hexapoda</taxon>
        <taxon>Insecta</taxon>
        <taxon>Pterygota</taxon>
        <taxon>Neoptera</taxon>
        <taxon>Endopterygota</taxon>
        <taxon>Lepidoptera</taxon>
        <taxon>Glossata</taxon>
        <taxon>Ditrysia</taxon>
        <taxon>Papilionoidea</taxon>
        <taxon>Nymphalidae</taxon>
        <taxon>Danainae</taxon>
        <taxon>Danaini</taxon>
        <taxon>Danaina</taxon>
        <taxon>Danaus</taxon>
        <taxon>Danaus</taxon>
    </lineage>
</organism>
<dbReference type="PANTHER" id="PTHR11511:SF4">
    <property type="entry name" value="PHENOLOXIDASE 2-RELATED"/>
    <property type="match status" value="1"/>
</dbReference>
<dbReference type="PROSITE" id="PS00209">
    <property type="entry name" value="HEMOCYANIN_1"/>
    <property type="match status" value="1"/>
</dbReference>
<comment type="subcellular location">
    <subcellularLocation>
        <location evidence="2">Secreted</location>
    </subcellularLocation>
</comment>
<evidence type="ECO:0000313" key="14">
    <source>
        <dbReference type="Proteomes" id="UP000007151"/>
    </source>
</evidence>
<dbReference type="SUPFAM" id="SSF48050">
    <property type="entry name" value="Hemocyanin, N-terminal domain"/>
    <property type="match status" value="1"/>
</dbReference>
<comment type="catalytic activity">
    <reaction evidence="11">
        <text>2 L-dopa + O2 = 2 L-dopaquinone + 2 H2O</text>
        <dbReference type="Rhea" id="RHEA:34287"/>
        <dbReference type="ChEBI" id="CHEBI:15377"/>
        <dbReference type="ChEBI" id="CHEBI:15379"/>
        <dbReference type="ChEBI" id="CHEBI:57504"/>
        <dbReference type="ChEBI" id="CHEBI:57924"/>
        <dbReference type="EC" id="1.14.18.1"/>
    </reaction>
</comment>
<evidence type="ECO:0000256" key="8">
    <source>
        <dbReference type="ARBA" id="ARBA00023008"/>
    </source>
</evidence>
<dbReference type="Gene3D" id="2.60.40.1520">
    <property type="entry name" value="Hemocyanin, C-terminal domain"/>
    <property type="match status" value="1"/>
</dbReference>
<keyword evidence="5" id="KW-0964">Secreted</keyword>
<dbReference type="PANTHER" id="PTHR11511">
    <property type="entry name" value="LARVAL STORAGE PROTEIN/PHENOLOXIDASE"/>
    <property type="match status" value="1"/>
</dbReference>
<evidence type="ECO:0000256" key="6">
    <source>
        <dbReference type="ARBA" id="ARBA00022723"/>
    </source>
</evidence>
<dbReference type="Proteomes" id="UP000007151">
    <property type="component" value="Unassembled WGS sequence"/>
</dbReference>
<dbReference type="eggNOG" id="ENOG502S0I4">
    <property type="taxonomic scope" value="Eukaryota"/>
</dbReference>
<dbReference type="InterPro" id="IPR000896">
    <property type="entry name" value="Hemocyanin/hexamerin_mid_dom"/>
</dbReference>
<sequence>MANIVTALKLLFDRPNEPMVSPKGDNQVVFQLTEQHLDDKYKSNGIEINNRFGKDKPIIPLKELKTLPQFPKAKRLPSDADFSILLPAHQEMADEVIDALLAVPENQLPEFLSTCVYARVNLNPQLFNYCYSVALLHRKDTKNVPLQNFAETFPSKFVDSKFFSQARESAALAKQGAPRVPIIIPRDFTANDLDIEHRLAYWREDIGINLHHWHWHLVYPFSATKREIVAKDRRGELFFYMHQQVIARYNTERLANQLARAKKFSDFTEPTPEPYYPKLDSLTSSRSYPPRQANMRWSDLNRPVDGLVVTIADMNRWKRNLEEAIATGMVKLPNGSTQPLDIDTLGNMVESSILSPNRDYYGTLHNNGHSFAGYLHDPDHRYLESFNVIADEAVNMRDPFFYRWHAFIDDLFQKFKESNNVRRYTRSELSNPGVQITNAKIVNSNGAADNTLHTYWMQSDVDLSRGLDFSDRGPVYARFTHLNYRPFRYVIDVDNTGSARRTTVRIFIAPKFDERGLPWILSDQRKMFIEMDRFVVPLNAGKNVITRESTESSLTIPFEQTFRDLSSQGSDPRREDLASFNFCGCGWPQHMLVPRGTESGMLFDFFVMLSNYDLDAITQPEGVAPLSCTEASSFCGLKDRLYPDKRNMGFPFDRPSSSAANIQDFILPNMFLADVSIRLQNTVEINPRNAKN</sequence>
<dbReference type="STRING" id="278856.A0A212FJ43"/>
<evidence type="ECO:0000256" key="3">
    <source>
        <dbReference type="ARBA" id="ARBA00009928"/>
    </source>
</evidence>
<dbReference type="GO" id="GO:0004503">
    <property type="term" value="F:tyrosinase activity"/>
    <property type="evidence" value="ECO:0007669"/>
    <property type="project" value="UniProtKB-EC"/>
</dbReference>
<keyword evidence="7" id="KW-0560">Oxidoreductase</keyword>
<comment type="catalytic activity">
    <reaction evidence="12">
        <text>L-tyrosine + O2 = L-dopaquinone + H2O</text>
        <dbReference type="Rhea" id="RHEA:18117"/>
        <dbReference type="ChEBI" id="CHEBI:15377"/>
        <dbReference type="ChEBI" id="CHEBI:15379"/>
        <dbReference type="ChEBI" id="CHEBI:57924"/>
        <dbReference type="ChEBI" id="CHEBI:58315"/>
        <dbReference type="EC" id="1.14.18.1"/>
    </reaction>
</comment>
<dbReference type="EC" id="1.14.18.1" evidence="4"/>